<dbReference type="OrthoDB" id="2155291at2759"/>
<dbReference type="GO" id="GO:0005886">
    <property type="term" value="C:plasma membrane"/>
    <property type="evidence" value="ECO:0007669"/>
    <property type="project" value="TreeGrafter"/>
</dbReference>
<feature type="compositionally biased region" description="Basic and acidic residues" evidence="1">
    <location>
        <begin position="157"/>
        <end position="175"/>
    </location>
</feature>
<evidence type="ECO:0000259" key="2">
    <source>
        <dbReference type="PROSITE" id="PS50238"/>
    </source>
</evidence>
<protein>
    <recommendedName>
        <fullName evidence="2">Rho-GAP domain-containing protein</fullName>
    </recommendedName>
</protein>
<feature type="compositionally biased region" description="Polar residues" evidence="1">
    <location>
        <begin position="1095"/>
        <end position="1108"/>
    </location>
</feature>
<dbReference type="SUPFAM" id="SSF48350">
    <property type="entry name" value="GTPase activation domain, GAP"/>
    <property type="match status" value="1"/>
</dbReference>
<dbReference type="SMART" id="SM00055">
    <property type="entry name" value="FCH"/>
    <property type="match status" value="1"/>
</dbReference>
<dbReference type="GO" id="GO:0005737">
    <property type="term" value="C:cytoplasm"/>
    <property type="evidence" value="ECO:0007669"/>
    <property type="project" value="TreeGrafter"/>
</dbReference>
<feature type="region of interest" description="Disordered" evidence="1">
    <location>
        <begin position="904"/>
        <end position="1139"/>
    </location>
</feature>
<feature type="compositionally biased region" description="Low complexity" evidence="1">
    <location>
        <begin position="910"/>
        <end position="923"/>
    </location>
</feature>
<dbReference type="InterPro" id="IPR008936">
    <property type="entry name" value="Rho_GTPase_activation_prot"/>
</dbReference>
<dbReference type="AlphaFoldDB" id="A0A9P6AS88"/>
<dbReference type="GO" id="GO:0005096">
    <property type="term" value="F:GTPase activator activity"/>
    <property type="evidence" value="ECO:0007669"/>
    <property type="project" value="TreeGrafter"/>
</dbReference>
<feature type="compositionally biased region" description="Basic and acidic residues" evidence="1">
    <location>
        <begin position="235"/>
        <end position="248"/>
    </location>
</feature>
<dbReference type="Pfam" id="PF00611">
    <property type="entry name" value="FCH"/>
    <property type="match status" value="1"/>
</dbReference>
<dbReference type="GO" id="GO:0000935">
    <property type="term" value="C:division septum"/>
    <property type="evidence" value="ECO:0007669"/>
    <property type="project" value="TreeGrafter"/>
</dbReference>
<dbReference type="SUPFAM" id="SSF103657">
    <property type="entry name" value="BAR/IMD domain-like"/>
    <property type="match status" value="1"/>
</dbReference>
<dbReference type="Gene3D" id="1.10.555.10">
    <property type="entry name" value="Rho GTPase activation protein"/>
    <property type="match status" value="1"/>
</dbReference>
<comment type="caution">
    <text evidence="3">The sequence shown here is derived from an EMBL/GenBank/DDBJ whole genome shotgun (WGS) entry which is preliminary data.</text>
</comment>
<organism evidence="3 4">
    <name type="scientific">Hydnum rufescens UP504</name>
    <dbReference type="NCBI Taxonomy" id="1448309"/>
    <lineage>
        <taxon>Eukaryota</taxon>
        <taxon>Fungi</taxon>
        <taxon>Dikarya</taxon>
        <taxon>Basidiomycota</taxon>
        <taxon>Agaricomycotina</taxon>
        <taxon>Agaricomycetes</taxon>
        <taxon>Cantharellales</taxon>
        <taxon>Hydnaceae</taxon>
        <taxon>Hydnum</taxon>
    </lineage>
</organism>
<feature type="region of interest" description="Disordered" evidence="1">
    <location>
        <begin position="799"/>
        <end position="835"/>
    </location>
</feature>
<feature type="region of interest" description="Disordered" evidence="1">
    <location>
        <begin position="847"/>
        <end position="889"/>
    </location>
</feature>
<dbReference type="PANTHER" id="PTHR23065:SF17">
    <property type="entry name" value="RHO-GTPASE-ACTIVATING PROTEIN RGD2"/>
    <property type="match status" value="1"/>
</dbReference>
<feature type="compositionally biased region" description="Low complexity" evidence="1">
    <location>
        <begin position="976"/>
        <end position="991"/>
    </location>
</feature>
<dbReference type="InterPro" id="IPR001060">
    <property type="entry name" value="FCH_dom"/>
</dbReference>
<feature type="compositionally biased region" description="Low complexity" evidence="1">
    <location>
        <begin position="1033"/>
        <end position="1094"/>
    </location>
</feature>
<evidence type="ECO:0000256" key="1">
    <source>
        <dbReference type="SAM" id="MobiDB-lite"/>
    </source>
</evidence>
<dbReference type="SMART" id="SM00324">
    <property type="entry name" value="RhoGAP"/>
    <property type="match status" value="1"/>
</dbReference>
<reference evidence="3" key="1">
    <citation type="journal article" date="2020" name="Nat. Commun.">
        <title>Large-scale genome sequencing of mycorrhizal fungi provides insights into the early evolution of symbiotic traits.</title>
        <authorList>
            <person name="Miyauchi S."/>
            <person name="Kiss E."/>
            <person name="Kuo A."/>
            <person name="Drula E."/>
            <person name="Kohler A."/>
            <person name="Sanchez-Garcia M."/>
            <person name="Morin E."/>
            <person name="Andreopoulos B."/>
            <person name="Barry K.W."/>
            <person name="Bonito G."/>
            <person name="Buee M."/>
            <person name="Carver A."/>
            <person name="Chen C."/>
            <person name="Cichocki N."/>
            <person name="Clum A."/>
            <person name="Culley D."/>
            <person name="Crous P.W."/>
            <person name="Fauchery L."/>
            <person name="Girlanda M."/>
            <person name="Hayes R.D."/>
            <person name="Keri Z."/>
            <person name="LaButti K."/>
            <person name="Lipzen A."/>
            <person name="Lombard V."/>
            <person name="Magnuson J."/>
            <person name="Maillard F."/>
            <person name="Murat C."/>
            <person name="Nolan M."/>
            <person name="Ohm R.A."/>
            <person name="Pangilinan J."/>
            <person name="Pereira M.F."/>
            <person name="Perotto S."/>
            <person name="Peter M."/>
            <person name="Pfister S."/>
            <person name="Riley R."/>
            <person name="Sitrit Y."/>
            <person name="Stielow J.B."/>
            <person name="Szollosi G."/>
            <person name="Zifcakova L."/>
            <person name="Stursova M."/>
            <person name="Spatafora J.W."/>
            <person name="Tedersoo L."/>
            <person name="Vaario L.M."/>
            <person name="Yamada A."/>
            <person name="Yan M."/>
            <person name="Wang P."/>
            <person name="Xu J."/>
            <person name="Bruns T."/>
            <person name="Baldrian P."/>
            <person name="Vilgalys R."/>
            <person name="Dunand C."/>
            <person name="Henrissat B."/>
            <person name="Grigoriev I.V."/>
            <person name="Hibbett D."/>
            <person name="Nagy L.G."/>
            <person name="Martin F.M."/>
        </authorList>
    </citation>
    <scope>NUCLEOTIDE SEQUENCE</scope>
    <source>
        <strain evidence="3">UP504</strain>
    </source>
</reference>
<dbReference type="EMBL" id="MU129005">
    <property type="protein sequence ID" value="KAF9511099.1"/>
    <property type="molecule type" value="Genomic_DNA"/>
</dbReference>
<accession>A0A9P6AS88</accession>
<keyword evidence="4" id="KW-1185">Reference proteome</keyword>
<dbReference type="InterPro" id="IPR000198">
    <property type="entry name" value="RhoGAP_dom"/>
</dbReference>
<dbReference type="GO" id="GO:0007264">
    <property type="term" value="P:small GTPase-mediated signal transduction"/>
    <property type="evidence" value="ECO:0007669"/>
    <property type="project" value="TreeGrafter"/>
</dbReference>
<evidence type="ECO:0000313" key="4">
    <source>
        <dbReference type="Proteomes" id="UP000886523"/>
    </source>
</evidence>
<evidence type="ECO:0000313" key="3">
    <source>
        <dbReference type="EMBL" id="KAF9511099.1"/>
    </source>
</evidence>
<feature type="compositionally biased region" description="Basic and acidic residues" evidence="1">
    <location>
        <begin position="808"/>
        <end position="818"/>
    </location>
</feature>
<sequence>MPVVSLPLTFNNSFWTQDYRKGVEILHAKLVQGTEENSQIIAFIRARAANEQILATSLRNPASIGPPGAGFDQDDGASLLVAFRGLQAESVVQGGIHRSIARELEVMVADPFSVWAEKHSLRVEESKITILDGWLRQYEEDTLEVDKLKNSYTAKRQRADELEDDAKFAPNRDAKGSYTSSSPQVQREKSFSNRIGRRPPSTLSRAATTEPIEVFDASKSEAELSEAETVTPDSPIKKLDKGKNKEMDLPLSPVRSGTKPSILIPSTPPQHETVPPSEPIVLLAGLAFPGAALPNLLKRAKAELPLRTFTGEDFATWLRNNVPGFDGSLDRAETAARELTERDHLIRKIGEIGNKFENHPAALYQFRPKAFELPILTPSGSGKSGSIGSIQELFSPTAHSPGVNLPLRRSNTFKSFLNTLNSPTVEPAHVKARAESQVANERYRKAVRVLDRQRIALEDKIETTLKLWNRWELERLRAVKTVILQYHGILSNLPSAYGSTLGRSSTLIESYQPEADLLMTIERYRTGPFRPVAQVYKSGENGQADVVFGVDLRRWAGDEGWQSTRNGISGLSIIPPVVKGLLEALKALYPKLSSNTERRKAWIYDVPLQPLHALREVLNGLPYENPLPVDIFERYDTPILAGTLKLWLLELDPPLALWEGWDVIRKLYPSVGVDAAKERNIVEELRQTLGNWPMVHLLVLDAVVSHLKELVDSTAQDTEPAEVYVNKLALSVGRAIVRPKSENQYSIQDRHPTVFFIDLINHYAEVLVPTIAHKKRESGRSLPSRKRTALVDMRLHRSTLSAELDPQQIRDAHADVQRSRSGASSPAPGDHRGIRPLSLVEGTISLSRASSPVPGDRTPRPVSVQLSDPPPRPQFKEPEPEPEDVVPSGASVVVVPPSPLDRAPQLQVFPSTSSAPPAGTPVAVVPPAPVPAEETRISAEPPATAPVPTLASTPIPDSAPPTGPDDTAIKEPSPPSSVFSTTSSRTSSPTKTPAPPAAPTPTSVASTFQRRGSGSSLHRAGSIDGSVGGVRGPRGPRIVRGPRVANPPVAVVSAATAGGTTVSNASASVASSSRSKTASSRSSPAPDRASPPRDTSSPSGNTGVTSKTTLKRARPKSVLNAGHLATRTMASDSEADIIG</sequence>
<dbReference type="InterPro" id="IPR027267">
    <property type="entry name" value="AH/BAR_dom_sf"/>
</dbReference>
<proteinExistence type="predicted"/>
<gene>
    <name evidence="3" type="ORF">BS47DRAFT_1377287</name>
</gene>
<dbReference type="PROSITE" id="PS50238">
    <property type="entry name" value="RHOGAP"/>
    <property type="match status" value="1"/>
</dbReference>
<dbReference type="Proteomes" id="UP000886523">
    <property type="component" value="Unassembled WGS sequence"/>
</dbReference>
<dbReference type="PANTHER" id="PTHR23065">
    <property type="entry name" value="PROLINE-SERINE-THREONINE PHOSPHATASE INTERACTING PROTEIN 1"/>
    <property type="match status" value="1"/>
</dbReference>
<dbReference type="GO" id="GO:0007010">
    <property type="term" value="P:cytoskeleton organization"/>
    <property type="evidence" value="ECO:0007669"/>
    <property type="project" value="TreeGrafter"/>
</dbReference>
<dbReference type="Gene3D" id="1.20.1270.60">
    <property type="entry name" value="Arfaptin homology (AH) domain/BAR domain"/>
    <property type="match status" value="2"/>
</dbReference>
<feature type="domain" description="Rho-GAP" evidence="2">
    <location>
        <begin position="566"/>
        <end position="767"/>
    </location>
</feature>
<feature type="region of interest" description="Disordered" evidence="1">
    <location>
        <begin position="156"/>
        <end position="259"/>
    </location>
</feature>
<name>A0A9P6AS88_9AGAM</name>